<dbReference type="PANTHER" id="PTHR10778">
    <property type="entry name" value="SOLUTE CARRIER FAMILY 35 MEMBER B"/>
    <property type="match status" value="1"/>
</dbReference>
<keyword evidence="2" id="KW-0813">Transport</keyword>
<reference evidence="8" key="1">
    <citation type="journal article" date="2020" name="Stud. Mycol.">
        <title>101 Dothideomycetes genomes: a test case for predicting lifestyles and emergence of pathogens.</title>
        <authorList>
            <person name="Haridas S."/>
            <person name="Albert R."/>
            <person name="Binder M."/>
            <person name="Bloem J."/>
            <person name="Labutti K."/>
            <person name="Salamov A."/>
            <person name="Andreopoulos B."/>
            <person name="Baker S."/>
            <person name="Barry K."/>
            <person name="Bills G."/>
            <person name="Bluhm B."/>
            <person name="Cannon C."/>
            <person name="Castanera R."/>
            <person name="Culley D."/>
            <person name="Daum C."/>
            <person name="Ezra D."/>
            <person name="Gonzalez J."/>
            <person name="Henrissat B."/>
            <person name="Kuo A."/>
            <person name="Liang C."/>
            <person name="Lipzen A."/>
            <person name="Lutzoni F."/>
            <person name="Magnuson J."/>
            <person name="Mondo S."/>
            <person name="Nolan M."/>
            <person name="Ohm R."/>
            <person name="Pangilinan J."/>
            <person name="Park H.-J."/>
            <person name="Ramirez L."/>
            <person name="Alfaro M."/>
            <person name="Sun H."/>
            <person name="Tritt A."/>
            <person name="Yoshinaga Y."/>
            <person name="Zwiers L.-H."/>
            <person name="Turgeon B."/>
            <person name="Goodwin S."/>
            <person name="Spatafora J."/>
            <person name="Crous P."/>
            <person name="Grigoriev I."/>
        </authorList>
    </citation>
    <scope>NUCLEOTIDE SEQUENCE</scope>
    <source>
        <strain evidence="8">ATCC 16933</strain>
    </source>
</reference>
<dbReference type="GO" id="GO:0000139">
    <property type="term" value="C:Golgi membrane"/>
    <property type="evidence" value="ECO:0007669"/>
    <property type="project" value="TreeGrafter"/>
</dbReference>
<dbReference type="GO" id="GO:0005464">
    <property type="term" value="F:UDP-xylose transmembrane transporter activity"/>
    <property type="evidence" value="ECO:0007669"/>
    <property type="project" value="TreeGrafter"/>
</dbReference>
<feature type="transmembrane region" description="Helical" evidence="7">
    <location>
        <begin position="37"/>
        <end position="55"/>
    </location>
</feature>
<feature type="transmembrane region" description="Helical" evidence="7">
    <location>
        <begin position="161"/>
        <end position="182"/>
    </location>
</feature>
<dbReference type="PANTHER" id="PTHR10778:SF4">
    <property type="entry name" value="NUCLEOTIDE SUGAR TRANSPORTER SLC35B4"/>
    <property type="match status" value="1"/>
</dbReference>
<accession>A0A6A6P6V4</accession>
<sequence length="370" mass="39835">MIPGLLELGIVSLIFGGCCSNVFALEAIVKQEPDSGLLITFFQFLLTMLFALPSQLDPTRPPFFIQKSAVPFRKWAASASMFFAVNMLNNWAFAFQISVPVHIILRSFGSVTTMAAGWLRGKTYSRVQVASVVVLTVGVVVSAWADAVAKGKSMSTSSIDLTSASFEAGLLILLVAQLLSAYMGQYVQDIYAAHGRCWQQNLFYSHFLSVPLFAPLAGTLRGQYARLARSTPLLDYVAPPQVELVEPDAFSAGEGSAALALARRLLARTPTSLALLLANAATQLLCISGVNVLSAHSSAVTVTIVLNVRKLVSFLFSVWLFGNEMGGQMVVGAVLVFGAGALYGWETSVGIRRRRAEEEKGGRERGKKGE</sequence>
<dbReference type="GO" id="GO:0005462">
    <property type="term" value="F:UDP-N-acetylglucosamine transmembrane transporter activity"/>
    <property type="evidence" value="ECO:0007669"/>
    <property type="project" value="TreeGrafter"/>
</dbReference>
<keyword evidence="4 7" id="KW-0812">Transmembrane</keyword>
<dbReference type="GO" id="GO:0005789">
    <property type="term" value="C:endoplasmic reticulum membrane"/>
    <property type="evidence" value="ECO:0007669"/>
    <property type="project" value="TreeGrafter"/>
</dbReference>
<proteinExistence type="predicted"/>
<keyword evidence="5 7" id="KW-1133">Transmembrane helix</keyword>
<comment type="subcellular location">
    <subcellularLocation>
        <location evidence="1">Endomembrane system</location>
        <topology evidence="1">Multi-pass membrane protein</topology>
    </subcellularLocation>
</comment>
<evidence type="ECO:0000256" key="6">
    <source>
        <dbReference type="ARBA" id="ARBA00023136"/>
    </source>
</evidence>
<dbReference type="EMBL" id="MU001674">
    <property type="protein sequence ID" value="KAF2459715.1"/>
    <property type="molecule type" value="Genomic_DNA"/>
</dbReference>
<evidence type="ECO:0000313" key="9">
    <source>
        <dbReference type="Proteomes" id="UP000799766"/>
    </source>
</evidence>
<feature type="transmembrane region" description="Helical" evidence="7">
    <location>
        <begin position="6"/>
        <end position="25"/>
    </location>
</feature>
<dbReference type="Proteomes" id="UP000799766">
    <property type="component" value="Unassembled WGS sequence"/>
</dbReference>
<evidence type="ECO:0000256" key="3">
    <source>
        <dbReference type="ARBA" id="ARBA00022597"/>
    </source>
</evidence>
<keyword evidence="6 7" id="KW-0472">Membrane</keyword>
<protein>
    <submittedName>
        <fullName evidence="8">UAA transporter</fullName>
    </submittedName>
</protein>
<gene>
    <name evidence="8" type="ORF">BDY21DRAFT_407334</name>
</gene>
<evidence type="ECO:0000256" key="1">
    <source>
        <dbReference type="ARBA" id="ARBA00004127"/>
    </source>
</evidence>
<dbReference type="AlphaFoldDB" id="A0A6A6P6V4"/>
<keyword evidence="9" id="KW-1185">Reference proteome</keyword>
<feature type="transmembrane region" description="Helical" evidence="7">
    <location>
        <begin position="273"/>
        <end position="306"/>
    </location>
</feature>
<evidence type="ECO:0000256" key="2">
    <source>
        <dbReference type="ARBA" id="ARBA00022448"/>
    </source>
</evidence>
<evidence type="ECO:0000256" key="5">
    <source>
        <dbReference type="ARBA" id="ARBA00022989"/>
    </source>
</evidence>
<feature type="transmembrane region" description="Helical" evidence="7">
    <location>
        <begin position="127"/>
        <end position="149"/>
    </location>
</feature>
<name>A0A6A6P6V4_9PEZI</name>
<dbReference type="InterPro" id="IPR013657">
    <property type="entry name" value="SCL35B1-4/HUT1"/>
</dbReference>
<keyword evidence="3" id="KW-0762">Sugar transport</keyword>
<evidence type="ECO:0000256" key="4">
    <source>
        <dbReference type="ARBA" id="ARBA00022692"/>
    </source>
</evidence>
<evidence type="ECO:0000313" key="8">
    <source>
        <dbReference type="EMBL" id="KAF2459715.1"/>
    </source>
</evidence>
<feature type="transmembrane region" description="Helical" evidence="7">
    <location>
        <begin position="326"/>
        <end position="345"/>
    </location>
</feature>
<organism evidence="8 9">
    <name type="scientific">Lineolata rhizophorae</name>
    <dbReference type="NCBI Taxonomy" id="578093"/>
    <lineage>
        <taxon>Eukaryota</taxon>
        <taxon>Fungi</taxon>
        <taxon>Dikarya</taxon>
        <taxon>Ascomycota</taxon>
        <taxon>Pezizomycotina</taxon>
        <taxon>Dothideomycetes</taxon>
        <taxon>Dothideomycetes incertae sedis</taxon>
        <taxon>Lineolatales</taxon>
        <taxon>Lineolataceae</taxon>
        <taxon>Lineolata</taxon>
    </lineage>
</organism>
<dbReference type="OrthoDB" id="999962at2759"/>
<evidence type="ECO:0000256" key="7">
    <source>
        <dbReference type="SAM" id="Phobius"/>
    </source>
</evidence>
<dbReference type="Pfam" id="PF08449">
    <property type="entry name" value="UAA"/>
    <property type="match status" value="1"/>
</dbReference>